<dbReference type="Gene3D" id="3.90.79.10">
    <property type="entry name" value="Nucleoside Triphosphate Pyrophosphohydrolase"/>
    <property type="match status" value="1"/>
</dbReference>
<dbReference type="Proteomes" id="UP001235840">
    <property type="component" value="Unassembled WGS sequence"/>
</dbReference>
<keyword evidence="2 3" id="KW-0378">Hydrolase</keyword>
<evidence type="ECO:0000256" key="1">
    <source>
        <dbReference type="ARBA" id="ARBA00001946"/>
    </source>
</evidence>
<dbReference type="Pfam" id="PF00293">
    <property type="entry name" value="NUDIX"/>
    <property type="match status" value="1"/>
</dbReference>
<evidence type="ECO:0000256" key="3">
    <source>
        <dbReference type="RuleBase" id="RU003476"/>
    </source>
</evidence>
<gene>
    <name evidence="5" type="ORF">J2S11_003197</name>
</gene>
<dbReference type="InterPro" id="IPR015797">
    <property type="entry name" value="NUDIX_hydrolase-like_dom_sf"/>
</dbReference>
<name>A0ABT9W1Z1_9BACI</name>
<evidence type="ECO:0000313" key="5">
    <source>
        <dbReference type="EMBL" id="MDQ0167272.1"/>
    </source>
</evidence>
<dbReference type="SUPFAM" id="SSF55811">
    <property type="entry name" value="Nudix"/>
    <property type="match status" value="1"/>
</dbReference>
<dbReference type="PRINTS" id="PR00502">
    <property type="entry name" value="NUDIXFAMILY"/>
</dbReference>
<dbReference type="PROSITE" id="PS00893">
    <property type="entry name" value="NUDIX_BOX"/>
    <property type="match status" value="1"/>
</dbReference>
<reference evidence="5 6" key="1">
    <citation type="submission" date="2023-07" db="EMBL/GenBank/DDBJ databases">
        <title>Genomic Encyclopedia of Type Strains, Phase IV (KMG-IV): sequencing the most valuable type-strain genomes for metagenomic binning, comparative biology and taxonomic classification.</title>
        <authorList>
            <person name="Goeker M."/>
        </authorList>
    </citation>
    <scope>NUCLEOTIDE SEQUENCE [LARGE SCALE GENOMIC DNA]</scope>
    <source>
        <strain evidence="5 6">DSM 12751</strain>
    </source>
</reference>
<dbReference type="PANTHER" id="PTHR43046:SF14">
    <property type="entry name" value="MUTT_NUDIX FAMILY PROTEIN"/>
    <property type="match status" value="1"/>
</dbReference>
<evidence type="ECO:0000259" key="4">
    <source>
        <dbReference type="PROSITE" id="PS51462"/>
    </source>
</evidence>
<comment type="similarity">
    <text evidence="3">Belongs to the Nudix hydrolase family.</text>
</comment>
<sequence>MALIKRIRADQVYYVFPGGGIEEGETPAEAAKREAFEELGVKVNIYNCLAIIDFNGTQYYFLAEIVEGEFGTGQGEEYSDPGRERGTYVPMWTYINKLSTLDVRPREIALKVQSFSSSPYNLH</sequence>
<dbReference type="InterPro" id="IPR020476">
    <property type="entry name" value="Nudix_hydrolase"/>
</dbReference>
<feature type="domain" description="Nudix hydrolase" evidence="4">
    <location>
        <begin position="1"/>
        <end position="111"/>
    </location>
</feature>
<organism evidence="5 6">
    <name type="scientific">Caldalkalibacillus horti</name>
    <dbReference type="NCBI Taxonomy" id="77523"/>
    <lineage>
        <taxon>Bacteria</taxon>
        <taxon>Bacillati</taxon>
        <taxon>Bacillota</taxon>
        <taxon>Bacilli</taxon>
        <taxon>Bacillales</taxon>
        <taxon>Bacillaceae</taxon>
        <taxon>Caldalkalibacillus</taxon>
    </lineage>
</organism>
<dbReference type="PROSITE" id="PS51462">
    <property type="entry name" value="NUDIX"/>
    <property type="match status" value="1"/>
</dbReference>
<dbReference type="EMBL" id="JAUSTY010000014">
    <property type="protein sequence ID" value="MDQ0167272.1"/>
    <property type="molecule type" value="Genomic_DNA"/>
</dbReference>
<evidence type="ECO:0000256" key="2">
    <source>
        <dbReference type="ARBA" id="ARBA00022801"/>
    </source>
</evidence>
<keyword evidence="6" id="KW-1185">Reference proteome</keyword>
<protein>
    <submittedName>
        <fullName evidence="5">8-oxo-dGTP pyrophosphatase MutT (NUDIX family)</fullName>
    </submittedName>
</protein>
<dbReference type="InterPro" id="IPR020084">
    <property type="entry name" value="NUDIX_hydrolase_CS"/>
</dbReference>
<dbReference type="RefSeq" id="WP_307396089.1">
    <property type="nucleotide sequence ID" value="NZ_BAAADK010000014.1"/>
</dbReference>
<dbReference type="PANTHER" id="PTHR43046">
    <property type="entry name" value="GDP-MANNOSE MANNOSYL HYDROLASE"/>
    <property type="match status" value="1"/>
</dbReference>
<evidence type="ECO:0000313" key="6">
    <source>
        <dbReference type="Proteomes" id="UP001235840"/>
    </source>
</evidence>
<comment type="caution">
    <text evidence="5">The sequence shown here is derived from an EMBL/GenBank/DDBJ whole genome shotgun (WGS) entry which is preliminary data.</text>
</comment>
<dbReference type="InterPro" id="IPR000086">
    <property type="entry name" value="NUDIX_hydrolase_dom"/>
</dbReference>
<proteinExistence type="inferred from homology"/>
<dbReference type="CDD" id="cd04669">
    <property type="entry name" value="NUDIX_Hydrolase"/>
    <property type="match status" value="1"/>
</dbReference>
<accession>A0ABT9W1Z1</accession>
<comment type="cofactor">
    <cofactor evidence="1">
        <name>Mg(2+)</name>
        <dbReference type="ChEBI" id="CHEBI:18420"/>
    </cofactor>
</comment>